<evidence type="ECO:0000313" key="7">
    <source>
        <dbReference type="EMBL" id="MFC1400837.1"/>
    </source>
</evidence>
<feature type="region of interest" description="Disordered" evidence="5">
    <location>
        <begin position="1"/>
        <end position="20"/>
    </location>
</feature>
<evidence type="ECO:0000256" key="2">
    <source>
        <dbReference type="ARBA" id="ARBA00023125"/>
    </source>
</evidence>
<keyword evidence="1" id="KW-0805">Transcription regulation</keyword>
<dbReference type="PANTHER" id="PTHR30055:SF238">
    <property type="entry name" value="MYCOFACTOCIN BIOSYNTHESIS TRANSCRIPTIONAL REGULATOR MFTR-RELATED"/>
    <property type="match status" value="1"/>
</dbReference>
<dbReference type="Gene3D" id="1.10.357.10">
    <property type="entry name" value="Tetracycline Repressor, domain 2"/>
    <property type="match status" value="1"/>
</dbReference>
<protein>
    <submittedName>
        <fullName evidence="7">TetR family transcriptional regulator</fullName>
    </submittedName>
</protein>
<dbReference type="Gene3D" id="1.10.10.60">
    <property type="entry name" value="Homeodomain-like"/>
    <property type="match status" value="1"/>
</dbReference>
<dbReference type="InterPro" id="IPR009057">
    <property type="entry name" value="Homeodomain-like_sf"/>
</dbReference>
<dbReference type="InterPro" id="IPR050109">
    <property type="entry name" value="HTH-type_TetR-like_transc_reg"/>
</dbReference>
<keyword evidence="2 4" id="KW-0238">DNA-binding</keyword>
<evidence type="ECO:0000256" key="5">
    <source>
        <dbReference type="SAM" id="MobiDB-lite"/>
    </source>
</evidence>
<reference evidence="7 8" key="1">
    <citation type="submission" date="2024-09" db="EMBL/GenBank/DDBJ databases">
        <authorList>
            <person name="Lee S.D."/>
        </authorList>
    </citation>
    <scope>NUCLEOTIDE SEQUENCE [LARGE SCALE GENOMIC DNA]</scope>
    <source>
        <strain evidence="7 8">N1-5</strain>
    </source>
</reference>
<evidence type="ECO:0000259" key="6">
    <source>
        <dbReference type="PROSITE" id="PS50977"/>
    </source>
</evidence>
<dbReference type="InterPro" id="IPR001647">
    <property type="entry name" value="HTH_TetR"/>
</dbReference>
<dbReference type="Pfam" id="PF17754">
    <property type="entry name" value="TetR_C_14"/>
    <property type="match status" value="1"/>
</dbReference>
<feature type="domain" description="HTH tetR-type" evidence="6">
    <location>
        <begin position="40"/>
        <end position="100"/>
    </location>
</feature>
<keyword evidence="8" id="KW-1185">Reference proteome</keyword>
<evidence type="ECO:0000256" key="3">
    <source>
        <dbReference type="ARBA" id="ARBA00023163"/>
    </source>
</evidence>
<organism evidence="7 8">
    <name type="scientific">Streptacidiphilus cavernicola</name>
    <dbReference type="NCBI Taxonomy" id="3342716"/>
    <lineage>
        <taxon>Bacteria</taxon>
        <taxon>Bacillati</taxon>
        <taxon>Actinomycetota</taxon>
        <taxon>Actinomycetes</taxon>
        <taxon>Kitasatosporales</taxon>
        <taxon>Streptomycetaceae</taxon>
        <taxon>Streptacidiphilus</taxon>
    </lineage>
</organism>
<dbReference type="Pfam" id="PF00440">
    <property type="entry name" value="TetR_N"/>
    <property type="match status" value="1"/>
</dbReference>
<accession>A0ABV6UHB5</accession>
<dbReference type="PRINTS" id="PR00455">
    <property type="entry name" value="HTHTETR"/>
</dbReference>
<comment type="caution">
    <text evidence="7">The sequence shown here is derived from an EMBL/GenBank/DDBJ whole genome shotgun (WGS) entry which is preliminary data.</text>
</comment>
<gene>
    <name evidence="7" type="ORF">ACEZDJ_06025</name>
</gene>
<dbReference type="InterPro" id="IPR041347">
    <property type="entry name" value="MftR_C"/>
</dbReference>
<dbReference type="RefSeq" id="WP_084714769.1">
    <property type="nucleotide sequence ID" value="NZ_JBHEZZ010000003.1"/>
</dbReference>
<evidence type="ECO:0000256" key="4">
    <source>
        <dbReference type="PROSITE-ProRule" id="PRU00335"/>
    </source>
</evidence>
<dbReference type="PANTHER" id="PTHR30055">
    <property type="entry name" value="HTH-TYPE TRANSCRIPTIONAL REGULATOR RUTR"/>
    <property type="match status" value="1"/>
</dbReference>
<keyword evidence="3" id="KW-0804">Transcription</keyword>
<feature type="DNA-binding region" description="H-T-H motif" evidence="4">
    <location>
        <begin position="63"/>
        <end position="82"/>
    </location>
</feature>
<dbReference type="SUPFAM" id="SSF46689">
    <property type="entry name" value="Homeodomain-like"/>
    <property type="match status" value="1"/>
</dbReference>
<dbReference type="PROSITE" id="PS50977">
    <property type="entry name" value="HTH_TETR_2"/>
    <property type="match status" value="1"/>
</dbReference>
<name>A0ABV6UHB5_9ACTN</name>
<sequence>MTPAPPNATDQDTTDQHTTDQDALEELLAAPLGLRERKKLKTRRAIRTAAFRLFTTQGYDATTVDQIAADAEVSPSTFFRYFPTKEDLVVSDDYDPVMVAGLRTRPLDEPLTESMRQAIVPALRQITGTEGGDMLLRMKLLNEVPAIRSRSALEMIRSRDLIVAVLAERTGRPDDDLGLRALVSAILAACSEAVAYWADRDGEGDVADLCELALNAVAEGFSGAAWS</sequence>
<evidence type="ECO:0000256" key="1">
    <source>
        <dbReference type="ARBA" id="ARBA00023015"/>
    </source>
</evidence>
<dbReference type="EMBL" id="JBHEZZ010000003">
    <property type="protein sequence ID" value="MFC1400837.1"/>
    <property type="molecule type" value="Genomic_DNA"/>
</dbReference>
<proteinExistence type="predicted"/>
<evidence type="ECO:0000313" key="8">
    <source>
        <dbReference type="Proteomes" id="UP001592528"/>
    </source>
</evidence>
<dbReference type="Proteomes" id="UP001592528">
    <property type="component" value="Unassembled WGS sequence"/>
</dbReference>